<protein>
    <submittedName>
        <fullName evidence="2">Triggering receptor expressed on myeloid cells 2 (Predicted), isoform CRA_d</fullName>
    </submittedName>
</protein>
<accession>A6JIF7</accession>
<dbReference type="AlphaFoldDB" id="A6JIF7"/>
<feature type="compositionally biased region" description="Polar residues" evidence="1">
    <location>
        <begin position="1"/>
        <end position="16"/>
    </location>
</feature>
<proteinExistence type="predicted"/>
<feature type="region of interest" description="Disordered" evidence="1">
    <location>
        <begin position="1"/>
        <end position="49"/>
    </location>
</feature>
<organism evidence="2 3">
    <name type="scientific">Rattus norvegicus</name>
    <name type="common">Rat</name>
    <dbReference type="NCBI Taxonomy" id="10116"/>
    <lineage>
        <taxon>Eukaryota</taxon>
        <taxon>Metazoa</taxon>
        <taxon>Chordata</taxon>
        <taxon>Craniata</taxon>
        <taxon>Vertebrata</taxon>
        <taxon>Euteleostomi</taxon>
        <taxon>Mammalia</taxon>
        <taxon>Eutheria</taxon>
        <taxon>Euarchontoglires</taxon>
        <taxon>Glires</taxon>
        <taxon>Rodentia</taxon>
        <taxon>Myomorpha</taxon>
        <taxon>Muroidea</taxon>
        <taxon>Muridae</taxon>
        <taxon>Murinae</taxon>
        <taxon>Rattus</taxon>
    </lineage>
</organism>
<gene>
    <name evidence="2" type="primary">Trem2_predicted</name>
    <name evidence="2" type="ORF">rCG_43680</name>
</gene>
<name>A6JIF7_RAT</name>
<reference evidence="2 3" key="1">
    <citation type="submission" date="2005-09" db="EMBL/GenBank/DDBJ databases">
        <authorList>
            <person name="Mural R.J."/>
            <person name="Li P.W."/>
            <person name="Adams M.D."/>
            <person name="Amanatides P.G."/>
            <person name="Baden-Tillson H."/>
            <person name="Barnstead M."/>
            <person name="Chin S.H."/>
            <person name="Dew I."/>
            <person name="Evans C.A."/>
            <person name="Ferriera S."/>
            <person name="Flanigan M."/>
            <person name="Fosler C."/>
            <person name="Glodek A."/>
            <person name="Gu Z."/>
            <person name="Holt R.A."/>
            <person name="Jennings D."/>
            <person name="Kraft C.L."/>
            <person name="Lu F."/>
            <person name="Nguyen T."/>
            <person name="Nusskern D.R."/>
            <person name="Pfannkoch C.M."/>
            <person name="Sitter C."/>
            <person name="Sutton G.G."/>
            <person name="Venter J.C."/>
            <person name="Wang Z."/>
            <person name="Woodage T."/>
            <person name="Zheng X.H."/>
            <person name="Zhong F."/>
        </authorList>
    </citation>
    <scope>NUCLEOTIDE SEQUENCE [LARGE SCALE GENOMIC DNA]</scope>
    <source>
        <strain>BN</strain>
        <strain evidence="3">Sprague-Dawley</strain>
    </source>
</reference>
<dbReference type="EMBL" id="CH473987">
    <property type="protein sequence ID" value="EDM18928.1"/>
    <property type="molecule type" value="Genomic_DNA"/>
</dbReference>
<evidence type="ECO:0000313" key="2">
    <source>
        <dbReference type="EMBL" id="EDM18928.1"/>
    </source>
</evidence>
<sequence>MTKMLETSGSPRSQRVSKGPKWSTAPPGANQERPSPHPLPFFSSWPVSS</sequence>
<dbReference type="Proteomes" id="UP000234681">
    <property type="component" value="Chromosome 9"/>
</dbReference>
<evidence type="ECO:0000256" key="1">
    <source>
        <dbReference type="SAM" id="MobiDB-lite"/>
    </source>
</evidence>
<keyword evidence="2" id="KW-0675">Receptor</keyword>
<evidence type="ECO:0000313" key="3">
    <source>
        <dbReference type="Proteomes" id="UP000234681"/>
    </source>
</evidence>